<evidence type="ECO:0000259" key="4">
    <source>
        <dbReference type="PROSITE" id="PS51184"/>
    </source>
</evidence>
<keyword evidence="3" id="KW-0408">Iron</keyword>
<protein>
    <recommendedName>
        <fullName evidence="4">JmjC domain-containing protein</fullName>
    </recommendedName>
</protein>
<evidence type="ECO:0000256" key="2">
    <source>
        <dbReference type="ARBA" id="ARBA00022723"/>
    </source>
</evidence>
<evidence type="ECO:0000256" key="1">
    <source>
        <dbReference type="ARBA" id="ARBA00001954"/>
    </source>
</evidence>
<dbReference type="PROSITE" id="PS51184">
    <property type="entry name" value="JMJC"/>
    <property type="match status" value="1"/>
</dbReference>
<feature type="domain" description="JmjC" evidence="4">
    <location>
        <begin position="105"/>
        <end position="239"/>
    </location>
</feature>
<keyword evidence="6" id="KW-1185">Reference proteome</keyword>
<dbReference type="AlphaFoldDB" id="A0A8T4IQH3"/>
<proteinExistence type="predicted"/>
<accession>A0A8T4IQH3</accession>
<dbReference type="PANTHER" id="PTHR13096:SF8">
    <property type="entry name" value="RIBOSOMAL OXYGENASE 1"/>
    <property type="match status" value="1"/>
</dbReference>
<dbReference type="PANTHER" id="PTHR13096">
    <property type="entry name" value="MINA53 MYC INDUCED NUCLEAR ANTIGEN"/>
    <property type="match status" value="1"/>
</dbReference>
<dbReference type="Pfam" id="PF08007">
    <property type="entry name" value="JmjC_2"/>
    <property type="match status" value="1"/>
</dbReference>
<dbReference type="Proteomes" id="UP000675554">
    <property type="component" value="Unassembled WGS sequence"/>
</dbReference>
<dbReference type="InterPro" id="IPR003347">
    <property type="entry name" value="JmjC_dom"/>
</dbReference>
<evidence type="ECO:0000313" key="5">
    <source>
        <dbReference type="EMBL" id="MBR7673985.1"/>
    </source>
</evidence>
<comment type="caution">
    <text evidence="5">The sequence shown here is derived from an EMBL/GenBank/DDBJ whole genome shotgun (WGS) entry which is preliminary data.</text>
</comment>
<dbReference type="InterPro" id="IPR039994">
    <property type="entry name" value="NO66-like"/>
</dbReference>
<name>A0A8T4IQH3_9ACTN</name>
<evidence type="ECO:0000313" key="6">
    <source>
        <dbReference type="Proteomes" id="UP000675554"/>
    </source>
</evidence>
<evidence type="ECO:0000256" key="3">
    <source>
        <dbReference type="ARBA" id="ARBA00023004"/>
    </source>
</evidence>
<dbReference type="SUPFAM" id="SSF51197">
    <property type="entry name" value="Clavaminate synthase-like"/>
    <property type="match status" value="1"/>
</dbReference>
<dbReference type="GO" id="GO:0046872">
    <property type="term" value="F:metal ion binding"/>
    <property type="evidence" value="ECO:0007669"/>
    <property type="project" value="UniProtKB-KW"/>
</dbReference>
<dbReference type="EMBL" id="JAGSMN010000284">
    <property type="protein sequence ID" value="MBR7673985.1"/>
    <property type="molecule type" value="Genomic_DNA"/>
</dbReference>
<sequence>MTMPDGFGLLTTERATVETAWGHRPAALRVPPPLLDALNAVTIERLLEEESLRPPHITFARNGSQIPDRDVTVEDKEAAPSDAGQLDRAKARALLADGATAVVYRANRLIDSLGAVTAGVSSALRASCDATVFHTPAHSPGLGWHRDAQHVIAVQITGSKQWRVEQEAPSRWWAVGSLPSDGPGTDVAEVTLRRGDALYMPPGVAHTARATDESSTHVSFVILEPQTQDFALALFERAFHRVGVRLEQGPLTQRLARATAVVDELAAAIDELDIGDLLRTVEEDTMDSGQPPPRTSQ</sequence>
<keyword evidence="2" id="KW-0479">Metal-binding</keyword>
<organism evidence="5 6">
    <name type="scientific">Streptomyces daliensis</name>
    <dbReference type="NCBI Taxonomy" id="299421"/>
    <lineage>
        <taxon>Bacteria</taxon>
        <taxon>Bacillati</taxon>
        <taxon>Actinomycetota</taxon>
        <taxon>Actinomycetes</taxon>
        <taxon>Kitasatosporales</taxon>
        <taxon>Streptomycetaceae</taxon>
        <taxon>Streptomyces</taxon>
    </lineage>
</organism>
<comment type="cofactor">
    <cofactor evidence="1">
        <name>Fe(2+)</name>
        <dbReference type="ChEBI" id="CHEBI:29033"/>
    </cofactor>
</comment>
<dbReference type="Gene3D" id="2.60.120.650">
    <property type="entry name" value="Cupin"/>
    <property type="match status" value="1"/>
</dbReference>
<reference evidence="5" key="1">
    <citation type="submission" date="2021-04" db="EMBL/GenBank/DDBJ databases">
        <title>Sequencing of actinobacteria type strains.</title>
        <authorList>
            <person name="Nguyen G.-S."/>
            <person name="Wentzel A."/>
        </authorList>
    </citation>
    <scope>NUCLEOTIDE SEQUENCE</scope>
    <source>
        <strain evidence="5">DSM 42095</strain>
    </source>
</reference>
<gene>
    <name evidence="5" type="ORF">KDA82_13355</name>
</gene>